<keyword evidence="1" id="KW-0732">Signal</keyword>
<comment type="caution">
    <text evidence="2">The sequence shown here is derived from an EMBL/GenBank/DDBJ whole genome shotgun (WGS) entry which is preliminary data.</text>
</comment>
<sequence length="60" mass="6237">MSRFLPRYALGLLVALSVLPAAPAFAGEDHSKHIPIESWSFGASSSGTGKTLSAVLLGRP</sequence>
<dbReference type="EMBL" id="JAPCID010000038">
    <property type="protein sequence ID" value="MDA0140405.1"/>
    <property type="molecule type" value="Genomic_DNA"/>
</dbReference>
<evidence type="ECO:0000313" key="3">
    <source>
        <dbReference type="Proteomes" id="UP001147700"/>
    </source>
</evidence>
<reference evidence="2" key="1">
    <citation type="submission" date="2022-10" db="EMBL/GenBank/DDBJ databases">
        <title>The WGS of Solirubrobacter sp. CPCC 204708.</title>
        <authorList>
            <person name="Jiang Z."/>
        </authorList>
    </citation>
    <scope>NUCLEOTIDE SEQUENCE</scope>
    <source>
        <strain evidence="2">CPCC 204708</strain>
    </source>
</reference>
<keyword evidence="3" id="KW-1185">Reference proteome</keyword>
<name>A0ABT4RPJ3_9ACTN</name>
<evidence type="ECO:0000256" key="1">
    <source>
        <dbReference type="SAM" id="SignalP"/>
    </source>
</evidence>
<feature type="signal peptide" evidence="1">
    <location>
        <begin position="1"/>
        <end position="26"/>
    </location>
</feature>
<dbReference type="RefSeq" id="WP_202953275.1">
    <property type="nucleotide sequence ID" value="NZ_JAPCID010000038.1"/>
</dbReference>
<gene>
    <name evidence="2" type="ORF">OJ962_23100</name>
</gene>
<protein>
    <submittedName>
        <fullName evidence="2">Uncharacterized protein</fullName>
    </submittedName>
</protein>
<organism evidence="2 3">
    <name type="scientific">Solirubrobacter deserti</name>
    <dbReference type="NCBI Taxonomy" id="2282478"/>
    <lineage>
        <taxon>Bacteria</taxon>
        <taxon>Bacillati</taxon>
        <taxon>Actinomycetota</taxon>
        <taxon>Thermoleophilia</taxon>
        <taxon>Solirubrobacterales</taxon>
        <taxon>Solirubrobacteraceae</taxon>
        <taxon>Solirubrobacter</taxon>
    </lineage>
</organism>
<dbReference type="Proteomes" id="UP001147700">
    <property type="component" value="Unassembled WGS sequence"/>
</dbReference>
<accession>A0ABT4RPJ3</accession>
<feature type="chain" id="PRO_5046704300" evidence="1">
    <location>
        <begin position="27"/>
        <end position="60"/>
    </location>
</feature>
<evidence type="ECO:0000313" key="2">
    <source>
        <dbReference type="EMBL" id="MDA0140405.1"/>
    </source>
</evidence>
<proteinExistence type="predicted"/>